<reference evidence="2" key="1">
    <citation type="journal article" date="2013" name="Nat. Genet.">
        <title>The duck genome and transcriptome provide insight into an avian influenza virus reservoir species.</title>
        <authorList>
            <person name="Huang Y."/>
            <person name="Li Y."/>
            <person name="Burt D.W."/>
            <person name="Chen H."/>
            <person name="Zhang Y."/>
            <person name="Qian W."/>
            <person name="Kim H."/>
            <person name="Gan S."/>
            <person name="Zhao Y."/>
            <person name="Li J."/>
            <person name="Yi K."/>
            <person name="Feng H."/>
            <person name="Zhu P."/>
            <person name="Li B."/>
            <person name="Liu Q."/>
            <person name="Fairley S."/>
            <person name="Magor K.E."/>
            <person name="Du Z."/>
            <person name="Hu X."/>
            <person name="Goodman L."/>
            <person name="Tafer H."/>
            <person name="Vignal A."/>
            <person name="Lee T."/>
            <person name="Kim K.W."/>
            <person name="Sheng Z."/>
            <person name="An Y."/>
            <person name="Searle S."/>
            <person name="Herrero J."/>
            <person name="Groenen M.A."/>
            <person name="Crooijmans R.P."/>
            <person name="Faraut T."/>
            <person name="Cai Q."/>
            <person name="Webster R.G."/>
            <person name="Aldridge J.R."/>
            <person name="Warren W.C."/>
            <person name="Bartschat S."/>
            <person name="Kehr S."/>
            <person name="Marz M."/>
            <person name="Stadler P.F."/>
            <person name="Smith J."/>
            <person name="Kraus R.H."/>
            <person name="Zhao Y."/>
            <person name="Ren L."/>
            <person name="Fei J."/>
            <person name="Morisson M."/>
            <person name="Kaiser P."/>
            <person name="Griffin D.K."/>
            <person name="Rao M."/>
            <person name="Pitel F."/>
            <person name="Wang J."/>
            <person name="Li N."/>
        </authorList>
    </citation>
    <scope>NUCLEOTIDE SEQUENCE [LARGE SCALE GENOMIC DNA]</scope>
</reference>
<evidence type="ECO:0000313" key="2">
    <source>
        <dbReference type="Proteomes" id="UP000296049"/>
    </source>
</evidence>
<protein>
    <submittedName>
        <fullName evidence="1">Uncharacterized protein</fullName>
    </submittedName>
</protein>
<evidence type="ECO:0000313" key="1">
    <source>
        <dbReference type="EMBL" id="EOB07346.1"/>
    </source>
</evidence>
<proteinExistence type="predicted"/>
<dbReference type="EMBL" id="KB742537">
    <property type="protein sequence ID" value="EOB07346.1"/>
    <property type="molecule type" value="Genomic_DNA"/>
</dbReference>
<name>R0KAL8_ANAPL</name>
<dbReference type="Proteomes" id="UP000296049">
    <property type="component" value="Unassembled WGS sequence"/>
</dbReference>
<keyword evidence="2" id="KW-1185">Reference proteome</keyword>
<accession>R0KAL8</accession>
<gene>
    <name evidence="1" type="ORF">Anapl_09694</name>
</gene>
<sequence length="165" mass="17523">MNKAFSTEDAWGGKALHVAYGPLPLTVAQCECVIRFSVQVDSMGTSLTQQTNILNAAVKKPVERAPKPDGAAAPGAVEGQNSPVCRIGQLPKTRTKHAAQDFCAQEEEDYCEEKVSTPGSPSTVTSKVGYLVNAQGVWISWSVTNEVQGNLESDISELISGQLSA</sequence>
<organism evidence="1 2">
    <name type="scientific">Anas platyrhynchos</name>
    <name type="common">Mallard</name>
    <name type="synonym">Anas boschas</name>
    <dbReference type="NCBI Taxonomy" id="8839"/>
    <lineage>
        <taxon>Eukaryota</taxon>
        <taxon>Metazoa</taxon>
        <taxon>Chordata</taxon>
        <taxon>Craniata</taxon>
        <taxon>Vertebrata</taxon>
        <taxon>Euteleostomi</taxon>
        <taxon>Archelosauria</taxon>
        <taxon>Archosauria</taxon>
        <taxon>Dinosauria</taxon>
        <taxon>Saurischia</taxon>
        <taxon>Theropoda</taxon>
        <taxon>Coelurosauria</taxon>
        <taxon>Aves</taxon>
        <taxon>Neognathae</taxon>
        <taxon>Galloanserae</taxon>
        <taxon>Anseriformes</taxon>
        <taxon>Anatidae</taxon>
        <taxon>Anatinae</taxon>
        <taxon>Anas</taxon>
    </lineage>
</organism>
<dbReference type="AlphaFoldDB" id="R0KAL8"/>